<evidence type="ECO:0000313" key="2">
    <source>
        <dbReference type="EMBL" id="KAJ8896958.1"/>
    </source>
</evidence>
<comment type="caution">
    <text evidence="2">The sequence shown here is derived from an EMBL/GenBank/DDBJ whole genome shotgun (WGS) entry which is preliminary data.</text>
</comment>
<evidence type="ECO:0000256" key="1">
    <source>
        <dbReference type="SAM" id="MobiDB-lite"/>
    </source>
</evidence>
<organism evidence="2 3">
    <name type="scientific">Dryococelus australis</name>
    <dbReference type="NCBI Taxonomy" id="614101"/>
    <lineage>
        <taxon>Eukaryota</taxon>
        <taxon>Metazoa</taxon>
        <taxon>Ecdysozoa</taxon>
        <taxon>Arthropoda</taxon>
        <taxon>Hexapoda</taxon>
        <taxon>Insecta</taxon>
        <taxon>Pterygota</taxon>
        <taxon>Neoptera</taxon>
        <taxon>Polyneoptera</taxon>
        <taxon>Phasmatodea</taxon>
        <taxon>Verophasmatodea</taxon>
        <taxon>Anareolatae</taxon>
        <taxon>Phasmatidae</taxon>
        <taxon>Eurycanthinae</taxon>
        <taxon>Dryococelus</taxon>
    </lineage>
</organism>
<sequence length="159" mass="17509">MQPLDKVVMKPFKNAFSEACSMRMRKYPQLKISLKDIAGLVNCALTKVCRMELAQSAFLCTGIYPLNHSIFTNMDFHASQTEVSATVQEESPPPRRNSQESQTSTPHHATATEEKSPPGFRLQESGSLGPSTSVVTMIEKLSPLPSSSVAKLNVQKRRG</sequence>
<accession>A0ABQ9IJU6</accession>
<feature type="compositionally biased region" description="Polar residues" evidence="1">
    <location>
        <begin position="124"/>
        <end position="133"/>
    </location>
</feature>
<name>A0ABQ9IJU6_9NEOP</name>
<dbReference type="EMBL" id="JARBHB010000001">
    <property type="protein sequence ID" value="KAJ8896958.1"/>
    <property type="molecule type" value="Genomic_DNA"/>
</dbReference>
<evidence type="ECO:0000313" key="3">
    <source>
        <dbReference type="Proteomes" id="UP001159363"/>
    </source>
</evidence>
<feature type="region of interest" description="Disordered" evidence="1">
    <location>
        <begin position="81"/>
        <end position="133"/>
    </location>
</feature>
<reference evidence="2 3" key="1">
    <citation type="submission" date="2023-02" db="EMBL/GenBank/DDBJ databases">
        <title>LHISI_Scaffold_Assembly.</title>
        <authorList>
            <person name="Stuart O.P."/>
            <person name="Cleave R."/>
            <person name="Magrath M.J.L."/>
            <person name="Mikheyev A.S."/>
        </authorList>
    </citation>
    <scope>NUCLEOTIDE SEQUENCE [LARGE SCALE GENOMIC DNA]</scope>
    <source>
        <strain evidence="2">Daus_M_001</strain>
        <tissue evidence="2">Leg muscle</tissue>
    </source>
</reference>
<keyword evidence="3" id="KW-1185">Reference proteome</keyword>
<dbReference type="Proteomes" id="UP001159363">
    <property type="component" value="Chromosome 1"/>
</dbReference>
<proteinExistence type="predicted"/>
<protein>
    <submittedName>
        <fullName evidence="2">Uncharacterized protein</fullName>
    </submittedName>
</protein>
<gene>
    <name evidence="2" type="ORF">PR048_002304</name>
</gene>